<evidence type="ECO:0000313" key="1">
    <source>
        <dbReference type="EMBL" id="MFC6196617.1"/>
    </source>
</evidence>
<name>A0ABW1S4M2_9PROT</name>
<dbReference type="Proteomes" id="UP001596303">
    <property type="component" value="Unassembled WGS sequence"/>
</dbReference>
<dbReference type="EMBL" id="JBHSSW010000002">
    <property type="protein sequence ID" value="MFC6196617.1"/>
    <property type="molecule type" value="Genomic_DNA"/>
</dbReference>
<comment type="caution">
    <text evidence="1">The sequence shown here is derived from an EMBL/GenBank/DDBJ whole genome shotgun (WGS) entry which is preliminary data.</text>
</comment>
<accession>A0ABW1S4M2</accession>
<evidence type="ECO:0000313" key="2">
    <source>
        <dbReference type="Proteomes" id="UP001596303"/>
    </source>
</evidence>
<keyword evidence="2" id="KW-1185">Reference proteome</keyword>
<reference evidence="2" key="1">
    <citation type="journal article" date="2019" name="Int. J. Syst. Evol. Microbiol.">
        <title>The Global Catalogue of Microorganisms (GCM) 10K type strain sequencing project: providing services to taxonomists for standard genome sequencing and annotation.</title>
        <authorList>
            <consortium name="The Broad Institute Genomics Platform"/>
            <consortium name="The Broad Institute Genome Sequencing Center for Infectious Disease"/>
            <person name="Wu L."/>
            <person name="Ma J."/>
        </authorList>
    </citation>
    <scope>NUCLEOTIDE SEQUENCE [LARGE SCALE GENOMIC DNA]</scope>
    <source>
        <strain evidence="2">CGMCC-1.15741</strain>
    </source>
</reference>
<protein>
    <submittedName>
        <fullName evidence="1">Uncharacterized protein</fullName>
    </submittedName>
</protein>
<sequence>MTRPTVATNAAVKERNSGGSSGLLKKMGFYSESQTRYVLQNFIGLRPYRGGWML</sequence>
<proteinExistence type="predicted"/>
<organism evidence="1 2">
    <name type="scientific">Ponticaulis profundi</name>
    <dbReference type="NCBI Taxonomy" id="2665222"/>
    <lineage>
        <taxon>Bacteria</taxon>
        <taxon>Pseudomonadati</taxon>
        <taxon>Pseudomonadota</taxon>
        <taxon>Alphaproteobacteria</taxon>
        <taxon>Hyphomonadales</taxon>
        <taxon>Hyphomonadaceae</taxon>
        <taxon>Ponticaulis</taxon>
    </lineage>
</organism>
<gene>
    <name evidence="1" type="ORF">ACFQDM_00930</name>
</gene>